<protein>
    <submittedName>
        <fullName evidence="2">Uncharacterized protein</fullName>
    </submittedName>
</protein>
<name>A0AAP0CIR8_9ASTR</name>
<evidence type="ECO:0000256" key="1">
    <source>
        <dbReference type="ARBA" id="ARBA00005437"/>
    </source>
</evidence>
<reference evidence="2 3" key="1">
    <citation type="submission" date="2024-04" db="EMBL/GenBank/DDBJ databases">
        <title>The reference genome of an endangered Asteraceae, Deinandra increscens subsp. villosa, native to the Central Coast of California.</title>
        <authorList>
            <person name="Guilliams M."/>
            <person name="Hasenstab-Lehman K."/>
            <person name="Meyer R."/>
            <person name="Mcevoy S."/>
        </authorList>
    </citation>
    <scope>NUCLEOTIDE SEQUENCE [LARGE SCALE GENOMIC DNA]</scope>
    <source>
        <tissue evidence="2">Leaf</tissue>
    </source>
</reference>
<dbReference type="InterPro" id="IPR025659">
    <property type="entry name" value="Tubby-like_C"/>
</dbReference>
<dbReference type="InterPro" id="IPR038595">
    <property type="entry name" value="LOR_sf"/>
</dbReference>
<gene>
    <name evidence="2" type="ORF">SSX86_025966</name>
</gene>
<evidence type="ECO:0000313" key="2">
    <source>
        <dbReference type="EMBL" id="KAK9054887.1"/>
    </source>
</evidence>
<evidence type="ECO:0000313" key="3">
    <source>
        <dbReference type="Proteomes" id="UP001408789"/>
    </source>
</evidence>
<dbReference type="Pfam" id="PF04525">
    <property type="entry name" value="LOR"/>
    <property type="match status" value="1"/>
</dbReference>
<dbReference type="Gene3D" id="2.40.160.200">
    <property type="entry name" value="LURP1-related"/>
    <property type="match status" value="1"/>
</dbReference>
<proteinExistence type="inferred from homology"/>
<dbReference type="EMBL" id="JBCNJP010000025">
    <property type="protein sequence ID" value="KAK9054887.1"/>
    <property type="molecule type" value="Genomic_DNA"/>
</dbReference>
<organism evidence="2 3">
    <name type="scientific">Deinandra increscens subsp. villosa</name>
    <dbReference type="NCBI Taxonomy" id="3103831"/>
    <lineage>
        <taxon>Eukaryota</taxon>
        <taxon>Viridiplantae</taxon>
        <taxon>Streptophyta</taxon>
        <taxon>Embryophyta</taxon>
        <taxon>Tracheophyta</taxon>
        <taxon>Spermatophyta</taxon>
        <taxon>Magnoliopsida</taxon>
        <taxon>eudicotyledons</taxon>
        <taxon>Gunneridae</taxon>
        <taxon>Pentapetalae</taxon>
        <taxon>asterids</taxon>
        <taxon>campanulids</taxon>
        <taxon>Asterales</taxon>
        <taxon>Asteraceae</taxon>
        <taxon>Asteroideae</taxon>
        <taxon>Heliantheae alliance</taxon>
        <taxon>Madieae</taxon>
        <taxon>Madiinae</taxon>
        <taxon>Deinandra</taxon>
    </lineage>
</organism>
<sequence length="211" mass="23776">MCCKTNVVMMRQSICSSPVIGSQFIATHEFDLIIRHHSGDLVITDTRNKIMLTIKSCDTSFHRQRLLLDECERPIATLRAKNMTAHARWNVFRGESIDDSDMIFSATTNHMIQNHTHVNVSLANKMSRRNDDCDFQIKGNWSKRSCAFYKRDSSTTAIAQMHQRQSPEKFMVKINPTVDYAFVVALIAIVDAIESPGATKVVVGIGNVATK</sequence>
<dbReference type="AlphaFoldDB" id="A0AAP0CIR8"/>
<dbReference type="PANTHER" id="PTHR31087">
    <property type="match status" value="1"/>
</dbReference>
<dbReference type="Proteomes" id="UP001408789">
    <property type="component" value="Unassembled WGS sequence"/>
</dbReference>
<comment type="caution">
    <text evidence="2">The sequence shown here is derived from an EMBL/GenBank/DDBJ whole genome shotgun (WGS) entry which is preliminary data.</text>
</comment>
<comment type="similarity">
    <text evidence="1">Belongs to the LOR family.</text>
</comment>
<accession>A0AAP0CIR8</accession>
<keyword evidence="3" id="KW-1185">Reference proteome</keyword>
<dbReference type="SUPFAM" id="SSF54518">
    <property type="entry name" value="Tubby C-terminal domain-like"/>
    <property type="match status" value="1"/>
</dbReference>
<dbReference type="PANTHER" id="PTHR31087:SF122">
    <property type="entry name" value="TUBBY-LIKE PROTEIN"/>
    <property type="match status" value="1"/>
</dbReference>
<dbReference type="InterPro" id="IPR007612">
    <property type="entry name" value="LOR"/>
</dbReference>